<keyword evidence="7 13" id="KW-0931">ER-Golgi transport</keyword>
<sequence>MPANLHIDAQRQLFARSQRVKGIDFHPTEPWILTTLYNGHVYIWSYETQAIVKTFELTDVPVRAGRFIARKNWIVCGSDDFQLRVYNYNTSEKITSFEAHPDYIRAIVVHPTQPFVLTASDDMTIKLWDWDRQWKCVQVFEGHAHYVMGLSINPKDTNTFASACLDRTVKIWSLGSPTANFTLEAHEAKGVNHVDYYPHSDKPYLLTTSDDRTVKIWDYTTKGLIATLEGHQNNVSFACYHPELPVIISGSEDGTIKIWHANTYRLEQSLSYGLERAWCVSYQRGRQGIAVGFDDGAVVVKMGREEPAVSMDGSGKVIWARHSEILTAVIKGGDKNLKDGTPISLPSKDLGSTEIYPQTLMHSPNGRFVAVCGDGEYIIYTALALRNQAFGSALDFAWGSKDNDKDYAIRESNISVKLFRNFKEKASLNVGFQAEGLSGGVLLGVKGQGGIGLFDWETGQLVRRIEVEPKNVYWSDSGELVALACEDTYYVLRFSREAYQAGLANGEADEDGVESAFEVVTDINESVRTGQWVGDCFVYTNSTNRLNYLVGDQVYSISTFDSPHYVLGYLPRDSRLYVADKDVVLTSFLLSTSVIEYQTLVLRGDLDSANAMLPDIADDQKAKIARFLEGQGYKEEALDVATDPEHRFELALSLGRLEIALDLAKQEDKEHKWKTVGDAALTAYDIRLAEECFVHAKDLGSLLLLYTSSCNEAGLRELARQAEEAGARNIAFSALWSVGDVEACTSILLKSGRTAEAVLFSQTYRPSETVGIVKGWKEELSKGGKGKVARAVGAPPANGEGDEDLFPEWEEWLRLEKEGKGKSMGGQLVDVGDEESAEVEGNGVEAAAAAVEEDGEAEAEEVEEE</sequence>
<dbReference type="PANTHER" id="PTHR19876:SF2">
    <property type="entry name" value="COATOMER SUBUNIT BETA"/>
    <property type="match status" value="1"/>
</dbReference>
<feature type="repeat" description="WD" evidence="14">
    <location>
        <begin position="199"/>
        <end position="227"/>
    </location>
</feature>
<dbReference type="EMBL" id="PTQR01000002">
    <property type="protein sequence ID" value="TKX27637.1"/>
    <property type="molecule type" value="Genomic_DNA"/>
</dbReference>
<evidence type="ECO:0000259" key="16">
    <source>
        <dbReference type="Pfam" id="PF04053"/>
    </source>
</evidence>
<keyword evidence="5 14" id="KW-0853">WD repeat</keyword>
<dbReference type="CDD" id="cd22947">
    <property type="entry name" value="Coatomer_WDAD_beta-like"/>
    <property type="match status" value="1"/>
</dbReference>
<protein>
    <recommendedName>
        <fullName evidence="13">Coatomer subunit beta'</fullName>
    </recommendedName>
</protein>
<dbReference type="InterPro" id="IPR050844">
    <property type="entry name" value="Coatomer_complex_subunit"/>
</dbReference>
<dbReference type="InterPro" id="IPR020472">
    <property type="entry name" value="WD40_PAC1"/>
</dbReference>
<evidence type="ECO:0000256" key="6">
    <source>
        <dbReference type="ARBA" id="ARBA00022737"/>
    </source>
</evidence>
<dbReference type="PANTHER" id="PTHR19876">
    <property type="entry name" value="COATOMER"/>
    <property type="match status" value="1"/>
</dbReference>
<feature type="compositionally biased region" description="Acidic residues" evidence="15">
    <location>
        <begin position="851"/>
        <end position="865"/>
    </location>
</feature>
<dbReference type="InterPro" id="IPR056176">
    <property type="entry name" value="TPR_COPA_B"/>
</dbReference>
<comment type="caution">
    <text evidence="18">The sequence shown here is derived from an EMBL/GenBank/DDBJ whole genome shotgun (WGS) entry which is preliminary data.</text>
</comment>
<keyword evidence="10 13" id="KW-0472">Membrane</keyword>
<comment type="subunit">
    <text evidence="13">Oligomeric complex that consists of at least the alpha, beta, beta', gamma, delta, epsilon and zeta subunits.</text>
</comment>
<proteinExistence type="inferred from homology"/>
<keyword evidence="11 13" id="KW-0968">Cytoplasmic vesicle</keyword>
<evidence type="ECO:0000313" key="19">
    <source>
        <dbReference type="Proteomes" id="UP000308133"/>
    </source>
</evidence>
<dbReference type="Pfam" id="PF04053">
    <property type="entry name" value="B-prop_COPA_B_2nd"/>
    <property type="match status" value="1"/>
</dbReference>
<evidence type="ECO:0000256" key="15">
    <source>
        <dbReference type="SAM" id="MobiDB-lite"/>
    </source>
</evidence>
<dbReference type="GO" id="GO:0000139">
    <property type="term" value="C:Golgi membrane"/>
    <property type="evidence" value="ECO:0007669"/>
    <property type="project" value="UniProtKB-SubCell"/>
</dbReference>
<dbReference type="CDD" id="cd00200">
    <property type="entry name" value="WD40"/>
    <property type="match status" value="1"/>
</dbReference>
<dbReference type="PROSITE" id="PS50082">
    <property type="entry name" value="WD_REPEATS_2"/>
    <property type="match status" value="5"/>
</dbReference>
<dbReference type="Gene3D" id="2.130.10.10">
    <property type="entry name" value="YVTN repeat-like/Quinoprotein amine dehydrogenase"/>
    <property type="match status" value="1"/>
</dbReference>
<dbReference type="SUPFAM" id="SSF50978">
    <property type="entry name" value="WD40 repeat-like"/>
    <property type="match status" value="1"/>
</dbReference>
<evidence type="ECO:0000313" key="18">
    <source>
        <dbReference type="EMBL" id="TKX27637.1"/>
    </source>
</evidence>
<feature type="repeat" description="WD" evidence="14">
    <location>
        <begin position="97"/>
        <end position="129"/>
    </location>
</feature>
<comment type="similarity">
    <text evidence="2 13">Belongs to the WD repeat COPB2 family.</text>
</comment>
<dbReference type="GO" id="GO:0006886">
    <property type="term" value="P:intracellular protein transport"/>
    <property type="evidence" value="ECO:0007669"/>
    <property type="project" value="UniProtKB-UniRule"/>
</dbReference>
<evidence type="ECO:0000256" key="13">
    <source>
        <dbReference type="PIRNR" id="PIRNR005567"/>
    </source>
</evidence>
<evidence type="ECO:0000256" key="11">
    <source>
        <dbReference type="ARBA" id="ARBA00023329"/>
    </source>
</evidence>
<dbReference type="Proteomes" id="UP000308133">
    <property type="component" value="Unassembled WGS sequence"/>
</dbReference>
<keyword evidence="8 13" id="KW-0653">Protein transport</keyword>
<evidence type="ECO:0000256" key="4">
    <source>
        <dbReference type="ARBA" id="ARBA00022490"/>
    </source>
</evidence>
<feature type="compositionally biased region" description="Low complexity" evidence="15">
    <location>
        <begin position="839"/>
        <end position="850"/>
    </location>
</feature>
<name>A0A4U7BH77_9PEZI</name>
<dbReference type="SUPFAM" id="SSF50952">
    <property type="entry name" value="Soluble quinoprotein glucose dehydrogenase"/>
    <property type="match status" value="1"/>
</dbReference>
<evidence type="ECO:0000256" key="12">
    <source>
        <dbReference type="ARBA" id="ARBA00025536"/>
    </source>
</evidence>
<feature type="region of interest" description="Disordered" evidence="15">
    <location>
        <begin position="817"/>
        <end position="865"/>
    </location>
</feature>
<feature type="repeat" description="WD" evidence="14">
    <location>
        <begin position="13"/>
        <end position="54"/>
    </location>
</feature>
<organism evidence="18 19">
    <name type="scientific">Elsinoe australis</name>
    <dbReference type="NCBI Taxonomy" id="40998"/>
    <lineage>
        <taxon>Eukaryota</taxon>
        <taxon>Fungi</taxon>
        <taxon>Dikarya</taxon>
        <taxon>Ascomycota</taxon>
        <taxon>Pezizomycotina</taxon>
        <taxon>Dothideomycetes</taxon>
        <taxon>Dothideomycetidae</taxon>
        <taxon>Myriangiales</taxon>
        <taxon>Elsinoaceae</taxon>
        <taxon>Elsinoe</taxon>
    </lineage>
</organism>
<feature type="domain" description="COPA/B TPR" evidence="17">
    <location>
        <begin position="597"/>
        <end position="777"/>
    </location>
</feature>
<evidence type="ECO:0000256" key="1">
    <source>
        <dbReference type="ARBA" id="ARBA00004347"/>
    </source>
</evidence>
<dbReference type="InterPro" id="IPR006692">
    <property type="entry name" value="Beta-prop_COPA/B_2nd"/>
</dbReference>
<evidence type="ECO:0000256" key="5">
    <source>
        <dbReference type="ARBA" id="ARBA00022574"/>
    </source>
</evidence>
<dbReference type="PRINTS" id="PR00320">
    <property type="entry name" value="GPROTEINBRPT"/>
</dbReference>
<evidence type="ECO:0000256" key="3">
    <source>
        <dbReference type="ARBA" id="ARBA00022448"/>
    </source>
</evidence>
<dbReference type="InterPro" id="IPR015943">
    <property type="entry name" value="WD40/YVTN_repeat-like_dom_sf"/>
</dbReference>
<keyword evidence="3 13" id="KW-0813">Transport</keyword>
<dbReference type="GO" id="GO:0005198">
    <property type="term" value="F:structural molecule activity"/>
    <property type="evidence" value="ECO:0007669"/>
    <property type="project" value="UniProtKB-UniRule"/>
</dbReference>
<accession>A0A4U7BH77</accession>
<dbReference type="AlphaFoldDB" id="A0A4U7BH77"/>
<keyword evidence="6" id="KW-0677">Repeat</keyword>
<dbReference type="PROSITE" id="PS50294">
    <property type="entry name" value="WD_REPEATS_REGION"/>
    <property type="match status" value="3"/>
</dbReference>
<dbReference type="PIRSF" id="PIRSF005567">
    <property type="entry name" value="Coatomer_beta'_subunit"/>
    <property type="match status" value="1"/>
</dbReference>
<dbReference type="InterPro" id="IPR001680">
    <property type="entry name" value="WD40_rpt"/>
</dbReference>
<evidence type="ECO:0000259" key="17">
    <source>
        <dbReference type="Pfam" id="PF23953"/>
    </source>
</evidence>
<dbReference type="InterPro" id="IPR036322">
    <property type="entry name" value="WD40_repeat_dom_sf"/>
</dbReference>
<evidence type="ECO:0000256" key="7">
    <source>
        <dbReference type="ARBA" id="ARBA00022892"/>
    </source>
</evidence>
<evidence type="ECO:0000256" key="2">
    <source>
        <dbReference type="ARBA" id="ARBA00010844"/>
    </source>
</evidence>
<reference evidence="18 19" key="1">
    <citation type="submission" date="2018-02" db="EMBL/GenBank/DDBJ databases">
        <title>Draft genome sequences of Elsinoe sp., causing black scab on jojoba.</title>
        <authorList>
            <person name="Stodart B."/>
            <person name="Jeffress S."/>
            <person name="Ash G."/>
            <person name="Arun Chinnappa K."/>
        </authorList>
    </citation>
    <scope>NUCLEOTIDE SEQUENCE [LARGE SCALE GENOMIC DNA]</scope>
    <source>
        <strain evidence="18 19">Hillstone_2</strain>
    </source>
</reference>
<dbReference type="GO" id="GO:0006890">
    <property type="term" value="P:retrograde vesicle-mediated transport, Golgi to endoplasmic reticulum"/>
    <property type="evidence" value="ECO:0007669"/>
    <property type="project" value="TreeGrafter"/>
</dbReference>
<evidence type="ECO:0000256" key="9">
    <source>
        <dbReference type="ARBA" id="ARBA00023034"/>
    </source>
</evidence>
<feature type="repeat" description="WD" evidence="14">
    <location>
        <begin position="140"/>
        <end position="182"/>
    </location>
</feature>
<dbReference type="FunFam" id="1.25.40.470:FF:000001">
    <property type="entry name" value="Coatomer subunit beta"/>
    <property type="match status" value="1"/>
</dbReference>
<dbReference type="FunFam" id="2.130.10.10:FF:000016">
    <property type="entry name" value="Coatomer alpha subunit, putative"/>
    <property type="match status" value="1"/>
</dbReference>
<feature type="repeat" description="WD" evidence="14">
    <location>
        <begin position="228"/>
        <end position="269"/>
    </location>
</feature>
<gene>
    <name evidence="18" type="ORF">C1H76_0061</name>
</gene>
<comment type="function">
    <text evidence="12 13">The coatomer is a cytosolic protein complex that binds to dilysine motifs and reversibly associates with Golgi non-clathrin-coated vesicles, which further mediate biosynthetic protein transport from the ER, via the Golgi up to the trans Golgi network. Coatomer complex is required for budding from Golgi membranes, and is essential for the retrograde Golgi-to-ER transport of dilysine-tagged proteins.</text>
</comment>
<feature type="domain" description="COPA/B second beta-propeller" evidence="16">
    <location>
        <begin position="322"/>
        <end position="580"/>
    </location>
</feature>
<evidence type="ECO:0000256" key="14">
    <source>
        <dbReference type="PROSITE-ProRule" id="PRU00221"/>
    </source>
</evidence>
<dbReference type="GO" id="GO:0006891">
    <property type="term" value="P:intra-Golgi vesicle-mediated transport"/>
    <property type="evidence" value="ECO:0007669"/>
    <property type="project" value="TreeGrafter"/>
</dbReference>
<dbReference type="InterPro" id="IPR016453">
    <property type="entry name" value="COPB2"/>
</dbReference>
<evidence type="ECO:0000256" key="8">
    <source>
        <dbReference type="ARBA" id="ARBA00022927"/>
    </source>
</evidence>
<dbReference type="SMART" id="SM00320">
    <property type="entry name" value="WD40"/>
    <property type="match status" value="6"/>
</dbReference>
<keyword evidence="4 13" id="KW-0963">Cytoplasm</keyword>
<dbReference type="GO" id="GO:0006888">
    <property type="term" value="P:endoplasmic reticulum to Golgi vesicle-mediated transport"/>
    <property type="evidence" value="ECO:0007669"/>
    <property type="project" value="TreeGrafter"/>
</dbReference>
<dbReference type="Gene3D" id="1.25.40.470">
    <property type="match status" value="1"/>
</dbReference>
<dbReference type="Pfam" id="PF00400">
    <property type="entry name" value="WD40"/>
    <property type="match status" value="5"/>
</dbReference>
<dbReference type="GO" id="GO:0030126">
    <property type="term" value="C:COPI vesicle coat"/>
    <property type="evidence" value="ECO:0007669"/>
    <property type="project" value="TreeGrafter"/>
</dbReference>
<dbReference type="Pfam" id="PF23953">
    <property type="entry name" value="TPR_COPA_B"/>
    <property type="match status" value="1"/>
</dbReference>
<keyword evidence="9 13" id="KW-0333">Golgi apparatus</keyword>
<dbReference type="InterPro" id="IPR011041">
    <property type="entry name" value="Quinoprot_gluc/sorb_DH_b-prop"/>
</dbReference>
<evidence type="ECO:0000256" key="10">
    <source>
        <dbReference type="ARBA" id="ARBA00023136"/>
    </source>
</evidence>
<comment type="subcellular location">
    <subcellularLocation>
        <location evidence="1 13">Cytoplasmic vesicle</location>
        <location evidence="1 13">COPI-coated vesicle membrane</location>
        <topology evidence="1 13">Peripheral membrane protein</topology>
        <orientation evidence="1 13">Cytoplasmic side</orientation>
    </subcellularLocation>
    <subcellularLocation>
        <location evidence="13">Golgi apparatus membrane</location>
        <topology evidence="13">Peripheral membrane protein</topology>
        <orientation evidence="13">Cytoplasmic side</orientation>
    </subcellularLocation>
    <text evidence="13">The coatomer is cytoplasmic or polymerized on the cytoplasmic side of the Golgi, as well as on the vesicles/buds originating from it.</text>
</comment>